<accession>A0ACC0A386</accession>
<reference evidence="2" key="1">
    <citation type="journal article" date="2023" name="Nat. Plants">
        <title>Single-cell RNA sequencing provides a high-resolution roadmap for understanding the multicellular compartmentation of specialized metabolism.</title>
        <authorList>
            <person name="Sun S."/>
            <person name="Shen X."/>
            <person name="Li Y."/>
            <person name="Li Y."/>
            <person name="Wang S."/>
            <person name="Li R."/>
            <person name="Zhang H."/>
            <person name="Shen G."/>
            <person name="Guo B."/>
            <person name="Wei J."/>
            <person name="Xu J."/>
            <person name="St-Pierre B."/>
            <person name="Chen S."/>
            <person name="Sun C."/>
        </authorList>
    </citation>
    <scope>NUCLEOTIDE SEQUENCE [LARGE SCALE GENOMIC DNA]</scope>
</reference>
<sequence length="227" mass="24637">MATGVIQGSPSSPTRITSFVKKVLTIIRRCMVSIGGTLGCTPSQYDIQQTFEVQPLRRHPRKPVPNQGARGVKRGARRLLGGGARRSQAPAPPDVGRGGHVDLKRGEERGEGSGRRGHGDLGPIHLHHTRLPSGFRVFFISVTSAFCFRILFIFGSTSSGHSEFFISGTSSGHVGSSTSHMPIPIASSSDTDEHDDERMDVVTPAQQLRFSHRVGKKTTRFMPSGWP</sequence>
<comment type="caution">
    <text evidence="1">The sequence shown here is derived from an EMBL/GenBank/DDBJ whole genome shotgun (WGS) entry which is preliminary data.</text>
</comment>
<gene>
    <name evidence="1" type="ORF">M9H77_32117</name>
</gene>
<evidence type="ECO:0000313" key="2">
    <source>
        <dbReference type="Proteomes" id="UP001060085"/>
    </source>
</evidence>
<proteinExistence type="predicted"/>
<organism evidence="1 2">
    <name type="scientific">Catharanthus roseus</name>
    <name type="common">Madagascar periwinkle</name>
    <name type="synonym">Vinca rosea</name>
    <dbReference type="NCBI Taxonomy" id="4058"/>
    <lineage>
        <taxon>Eukaryota</taxon>
        <taxon>Viridiplantae</taxon>
        <taxon>Streptophyta</taxon>
        <taxon>Embryophyta</taxon>
        <taxon>Tracheophyta</taxon>
        <taxon>Spermatophyta</taxon>
        <taxon>Magnoliopsida</taxon>
        <taxon>eudicotyledons</taxon>
        <taxon>Gunneridae</taxon>
        <taxon>Pentapetalae</taxon>
        <taxon>asterids</taxon>
        <taxon>lamiids</taxon>
        <taxon>Gentianales</taxon>
        <taxon>Apocynaceae</taxon>
        <taxon>Rauvolfioideae</taxon>
        <taxon>Vinceae</taxon>
        <taxon>Catharanthinae</taxon>
        <taxon>Catharanthus</taxon>
    </lineage>
</organism>
<protein>
    <submittedName>
        <fullName evidence="1">Uncharacterized protein</fullName>
    </submittedName>
</protein>
<evidence type="ECO:0000313" key="1">
    <source>
        <dbReference type="EMBL" id="KAI5654930.1"/>
    </source>
</evidence>
<name>A0ACC0A386_CATRO</name>
<dbReference type="Proteomes" id="UP001060085">
    <property type="component" value="Linkage Group LG07"/>
</dbReference>
<dbReference type="EMBL" id="CM044707">
    <property type="protein sequence ID" value="KAI5654930.1"/>
    <property type="molecule type" value="Genomic_DNA"/>
</dbReference>
<keyword evidence="2" id="KW-1185">Reference proteome</keyword>